<protein>
    <submittedName>
        <fullName evidence="4">ABC transporter ATP-binding protein</fullName>
    </submittedName>
</protein>
<dbReference type="Gene3D" id="3.40.50.300">
    <property type="entry name" value="P-loop containing nucleotide triphosphate hydrolases"/>
    <property type="match status" value="1"/>
</dbReference>
<dbReference type="CDD" id="cd03230">
    <property type="entry name" value="ABC_DR_subfamily_A"/>
    <property type="match status" value="1"/>
</dbReference>
<evidence type="ECO:0000256" key="2">
    <source>
        <dbReference type="ARBA" id="ARBA00022840"/>
    </source>
</evidence>
<dbReference type="SUPFAM" id="SSF52540">
    <property type="entry name" value="P-loop containing nucleoside triphosphate hydrolases"/>
    <property type="match status" value="1"/>
</dbReference>
<gene>
    <name evidence="4" type="ORF">C5O23_12735</name>
</gene>
<name>A0A2V1ILK0_9BACT</name>
<dbReference type="RefSeq" id="WP_107033304.1">
    <property type="nucleotide sequence ID" value="NZ_CAOLYA010000006.1"/>
</dbReference>
<dbReference type="SMART" id="SM00382">
    <property type="entry name" value="AAA"/>
    <property type="match status" value="1"/>
</dbReference>
<dbReference type="Pfam" id="PF00005">
    <property type="entry name" value="ABC_tran"/>
    <property type="match status" value="1"/>
</dbReference>
<dbReference type="GO" id="GO:0005524">
    <property type="term" value="F:ATP binding"/>
    <property type="evidence" value="ECO:0007669"/>
    <property type="project" value="UniProtKB-KW"/>
</dbReference>
<feature type="domain" description="ABC transporter" evidence="3">
    <location>
        <begin position="9"/>
        <end position="236"/>
    </location>
</feature>
<evidence type="ECO:0000313" key="5">
    <source>
        <dbReference type="Proteomes" id="UP000244905"/>
    </source>
</evidence>
<evidence type="ECO:0000256" key="1">
    <source>
        <dbReference type="ARBA" id="ARBA00022741"/>
    </source>
</evidence>
<evidence type="ECO:0000259" key="3">
    <source>
        <dbReference type="PROSITE" id="PS50893"/>
    </source>
</evidence>
<keyword evidence="2 4" id="KW-0067">ATP-binding</keyword>
<dbReference type="InterPro" id="IPR003593">
    <property type="entry name" value="AAA+_ATPase"/>
</dbReference>
<dbReference type="GeneID" id="82527188"/>
<dbReference type="PANTHER" id="PTHR43158">
    <property type="entry name" value="SKFA PEPTIDE EXPORT ATP-BINDING PROTEIN SKFE"/>
    <property type="match status" value="1"/>
</dbReference>
<organism evidence="4 5">
    <name type="scientific">Duncaniella muris</name>
    <dbReference type="NCBI Taxonomy" id="2094150"/>
    <lineage>
        <taxon>Bacteria</taxon>
        <taxon>Pseudomonadati</taxon>
        <taxon>Bacteroidota</taxon>
        <taxon>Bacteroidia</taxon>
        <taxon>Bacteroidales</taxon>
        <taxon>Muribaculaceae</taxon>
        <taxon>Duncaniella</taxon>
    </lineage>
</organism>
<dbReference type="GO" id="GO:0016887">
    <property type="term" value="F:ATP hydrolysis activity"/>
    <property type="evidence" value="ECO:0007669"/>
    <property type="project" value="InterPro"/>
</dbReference>
<keyword evidence="1" id="KW-0547">Nucleotide-binding</keyword>
<dbReference type="AlphaFoldDB" id="A0A2V1ILK0"/>
<keyword evidence="5" id="KW-1185">Reference proteome</keyword>
<dbReference type="EMBL" id="PUEC01000041">
    <property type="protein sequence ID" value="PWB00462.1"/>
    <property type="molecule type" value="Genomic_DNA"/>
</dbReference>
<dbReference type="PANTHER" id="PTHR43158:SF10">
    <property type="entry name" value="ABC TRANSPORTER ATP-BINDING PROTEIN YTRB"/>
    <property type="match status" value="1"/>
</dbReference>
<comment type="caution">
    <text evidence="4">The sequence shown here is derived from an EMBL/GenBank/DDBJ whole genome shotgun (WGS) entry which is preliminary data.</text>
</comment>
<dbReference type="PROSITE" id="PS50893">
    <property type="entry name" value="ABC_TRANSPORTER_2"/>
    <property type="match status" value="1"/>
</dbReference>
<dbReference type="Proteomes" id="UP000244905">
    <property type="component" value="Unassembled WGS sequence"/>
</dbReference>
<reference evidence="5" key="1">
    <citation type="submission" date="2018-02" db="EMBL/GenBank/DDBJ databases">
        <authorList>
            <person name="Clavel T."/>
            <person name="Strowig T."/>
        </authorList>
    </citation>
    <scope>NUCLEOTIDE SEQUENCE [LARGE SCALE GENOMIC DNA]</scope>
    <source>
        <strain evidence="5">DSM 103720</strain>
    </source>
</reference>
<dbReference type="InterPro" id="IPR027417">
    <property type="entry name" value="P-loop_NTPase"/>
</dbReference>
<proteinExistence type="predicted"/>
<evidence type="ECO:0000313" key="4">
    <source>
        <dbReference type="EMBL" id="PWB00462.1"/>
    </source>
</evidence>
<accession>A0A2V1ILK0</accession>
<sequence length="300" mass="34200">MNHDSESVISVKNLTQRYGTGRIIYSDLSFEVPKGRILGLLGKNGTGKTTTINILMGYLRPQKGECRIFGEKITEMSPATRARIALLIEGHVQYAFMTIEQIERFYSRFYPKWNRDAYYELMNKLHVSPGQKISSMSCGQRSQVALGLILAQNADLLVLDDFSLGLDPGYRRLFTDYLREFAKAEEKTVFMTSHIIQDLERLIDDCIILDYGKILTQMPVDELLRDFCRYTLQTYMPVEKFLADSLFVNPGKIKDELEFYTFKPIDEVRAALGSLGVDSGSLVRQDMSLEDAFIGLTGKY</sequence>
<dbReference type="InterPro" id="IPR003439">
    <property type="entry name" value="ABC_transporter-like_ATP-bd"/>
</dbReference>